<dbReference type="OrthoDB" id="245563at2759"/>
<evidence type="ECO:0000313" key="1">
    <source>
        <dbReference type="EMBL" id="EMR68460.1"/>
    </source>
</evidence>
<dbReference type="Proteomes" id="UP000012174">
    <property type="component" value="Unassembled WGS sequence"/>
</dbReference>
<dbReference type="KEGG" id="ela:UCREL1_4523"/>
<protein>
    <submittedName>
        <fullName evidence="1">Putative triacylglycerol lipase protein</fullName>
    </submittedName>
</protein>
<dbReference type="AlphaFoldDB" id="M7TP11"/>
<dbReference type="EMBL" id="KB706238">
    <property type="protein sequence ID" value="EMR68460.1"/>
    <property type="molecule type" value="Genomic_DNA"/>
</dbReference>
<proteinExistence type="predicted"/>
<accession>M7TP11</accession>
<evidence type="ECO:0000313" key="2">
    <source>
        <dbReference type="Proteomes" id="UP000012174"/>
    </source>
</evidence>
<gene>
    <name evidence="1" type="ORF">UCREL1_4523</name>
</gene>
<organism evidence="1 2">
    <name type="scientific">Eutypa lata (strain UCR-EL1)</name>
    <name type="common">Grapevine dieback disease fungus</name>
    <name type="synonym">Eutypa armeniacae</name>
    <dbReference type="NCBI Taxonomy" id="1287681"/>
    <lineage>
        <taxon>Eukaryota</taxon>
        <taxon>Fungi</taxon>
        <taxon>Dikarya</taxon>
        <taxon>Ascomycota</taxon>
        <taxon>Pezizomycotina</taxon>
        <taxon>Sordariomycetes</taxon>
        <taxon>Xylariomycetidae</taxon>
        <taxon>Xylariales</taxon>
        <taxon>Diatrypaceae</taxon>
        <taxon>Eutypa</taxon>
    </lineage>
</organism>
<dbReference type="HOGENOM" id="CLU_1627045_0_0_1"/>
<keyword evidence="2" id="KW-1185">Reference proteome</keyword>
<sequence>MADNALGQRRILRVALGLEPVFEEHYGPLWAELRKHTILERVETPEELVAAISGEEDHGAPLPWALITDAALTEKHYSQLWKRVVEYIRDGGTAICMGVVQHLRETGRREAVQKAGLSWEMGWYHQATTEIDSSGIGAVVAATLPQSYNQKPMYLKEVLPGEA</sequence>
<reference evidence="2" key="1">
    <citation type="journal article" date="2013" name="Genome Announc.">
        <title>Draft genome sequence of the grapevine dieback fungus Eutypa lata UCR-EL1.</title>
        <authorList>
            <person name="Blanco-Ulate B."/>
            <person name="Rolshausen P.E."/>
            <person name="Cantu D."/>
        </authorList>
    </citation>
    <scope>NUCLEOTIDE SEQUENCE [LARGE SCALE GENOMIC DNA]</scope>
    <source>
        <strain evidence="2">UCR-EL1</strain>
    </source>
</reference>
<name>M7TP11_EUTLA</name>
<dbReference type="STRING" id="1287681.M7TP11"/>